<evidence type="ECO:0000256" key="6">
    <source>
        <dbReference type="ARBA" id="ARBA00022490"/>
    </source>
</evidence>
<dbReference type="PIRSF" id="PIRSF000167">
    <property type="entry name" value="HemN"/>
    <property type="match status" value="1"/>
</dbReference>
<evidence type="ECO:0000256" key="12">
    <source>
        <dbReference type="ARBA" id="ARBA00023244"/>
    </source>
</evidence>
<keyword evidence="5 14" id="KW-0004">4Fe-4S</keyword>
<reference evidence="18 19" key="2">
    <citation type="submission" date="2020-08" db="EMBL/GenBank/DDBJ databases">
        <title>The Agave Microbiome: Exploring the role of microbial communities in plant adaptations to desert environments.</title>
        <authorList>
            <person name="Partida-Martinez L.P."/>
        </authorList>
    </citation>
    <scope>NUCLEOTIDE SEQUENCE [LARGE SCALE GENOMIC DNA]</scope>
    <source>
        <strain evidence="18 19">AS2.3</strain>
    </source>
</reference>
<dbReference type="InterPro" id="IPR004558">
    <property type="entry name" value="Coprogen_oxidase_HemN"/>
</dbReference>
<dbReference type="CDD" id="cd01335">
    <property type="entry name" value="Radical_SAM"/>
    <property type="match status" value="1"/>
</dbReference>
<feature type="binding site" evidence="15">
    <location>
        <position position="254"/>
    </location>
    <ligand>
        <name>S-adenosyl-L-methionine</name>
        <dbReference type="ChEBI" id="CHEBI:59789"/>
        <label>2</label>
    </ligand>
</feature>
<dbReference type="InterPro" id="IPR034505">
    <property type="entry name" value="Coproporphyrinogen-III_oxidase"/>
</dbReference>
<dbReference type="InterPro" id="IPR058240">
    <property type="entry name" value="rSAM_sf"/>
</dbReference>
<dbReference type="EC" id="1.3.98.3" evidence="14"/>
<evidence type="ECO:0000256" key="13">
    <source>
        <dbReference type="ARBA" id="ARBA00048321"/>
    </source>
</evidence>
<evidence type="ECO:0000256" key="14">
    <source>
        <dbReference type="PIRNR" id="PIRNR000167"/>
    </source>
</evidence>
<dbReference type="SFLD" id="SFLDS00029">
    <property type="entry name" value="Radical_SAM"/>
    <property type="match status" value="1"/>
</dbReference>
<feature type="binding site" evidence="16">
    <location>
        <position position="80"/>
    </location>
    <ligand>
        <name>[4Fe-4S] cluster</name>
        <dbReference type="ChEBI" id="CHEBI:49883"/>
        <note>4Fe-4S-S-AdoMet</note>
    </ligand>
</feature>
<proteinExistence type="inferred from homology"/>
<evidence type="ECO:0000313" key="18">
    <source>
        <dbReference type="EMBL" id="NYD89031.1"/>
    </source>
</evidence>
<feature type="binding site" evidence="15">
    <location>
        <position position="67"/>
    </location>
    <ligand>
        <name>S-adenosyl-L-methionine</name>
        <dbReference type="ChEBI" id="CHEBI:59789"/>
        <label>1</label>
    </ligand>
</feature>
<dbReference type="EMBL" id="JACCBY010000001">
    <property type="protein sequence ID" value="NYD89031.1"/>
    <property type="molecule type" value="Genomic_DNA"/>
</dbReference>
<keyword evidence="12 14" id="KW-0627">Porphyrin biosynthesis</keyword>
<evidence type="ECO:0000259" key="17">
    <source>
        <dbReference type="PROSITE" id="PS51918"/>
    </source>
</evidence>
<evidence type="ECO:0000256" key="3">
    <source>
        <dbReference type="ARBA" id="ARBA00005493"/>
    </source>
</evidence>
<dbReference type="GO" id="GO:0046872">
    <property type="term" value="F:metal ion binding"/>
    <property type="evidence" value="ECO:0007669"/>
    <property type="project" value="UniProtKB-KW"/>
</dbReference>
<gene>
    <name evidence="18" type="ORF">HD841_000800</name>
</gene>
<feature type="binding site" evidence="15">
    <location>
        <position position="156"/>
    </location>
    <ligand>
        <name>S-adenosyl-L-methionine</name>
        <dbReference type="ChEBI" id="CHEBI:59789"/>
        <label>1</label>
    </ligand>
</feature>
<evidence type="ECO:0000256" key="15">
    <source>
        <dbReference type="PIRSR" id="PIRSR000167-1"/>
    </source>
</evidence>
<feature type="binding site" evidence="15">
    <location>
        <position position="183"/>
    </location>
    <ligand>
        <name>S-adenosyl-L-methionine</name>
        <dbReference type="ChEBI" id="CHEBI:59789"/>
        <label>2</label>
    </ligand>
</feature>
<dbReference type="InterPro" id="IPR007197">
    <property type="entry name" value="rSAM"/>
</dbReference>
<dbReference type="Proteomes" id="UP000517753">
    <property type="component" value="Unassembled WGS sequence"/>
</dbReference>
<dbReference type="GO" id="GO:0004109">
    <property type="term" value="F:coproporphyrinogen oxidase activity"/>
    <property type="evidence" value="ECO:0007669"/>
    <property type="project" value="InterPro"/>
</dbReference>
<keyword evidence="19" id="KW-1185">Reference proteome</keyword>
<dbReference type="SFLD" id="SFLDG01065">
    <property type="entry name" value="anaerobic_coproporphyrinogen-I"/>
    <property type="match status" value="1"/>
</dbReference>
<dbReference type="InterPro" id="IPR006638">
    <property type="entry name" value="Elp3/MiaA/NifB-like_rSAM"/>
</dbReference>
<dbReference type="UniPathway" id="UPA00251">
    <property type="reaction ID" value="UER00323"/>
</dbReference>
<reference evidence="18 19" key="1">
    <citation type="submission" date="2020-07" db="EMBL/GenBank/DDBJ databases">
        <authorList>
            <person name="Partida-Martinez L."/>
            <person name="Huntemann M."/>
            <person name="Clum A."/>
            <person name="Wang J."/>
            <person name="Palaniappan K."/>
            <person name="Ritter S."/>
            <person name="Chen I.-M."/>
            <person name="Stamatis D."/>
            <person name="Reddy T."/>
            <person name="O'Malley R."/>
            <person name="Daum C."/>
            <person name="Shapiro N."/>
            <person name="Ivanova N."/>
            <person name="Kyrpides N."/>
            <person name="Woyke T."/>
        </authorList>
    </citation>
    <scope>NUCLEOTIDE SEQUENCE [LARGE SCALE GENOMIC DNA]</scope>
    <source>
        <strain evidence="18 19">AS2.3</strain>
    </source>
</reference>
<evidence type="ECO:0000256" key="11">
    <source>
        <dbReference type="ARBA" id="ARBA00023014"/>
    </source>
</evidence>
<evidence type="ECO:0000256" key="5">
    <source>
        <dbReference type="ARBA" id="ARBA00022485"/>
    </source>
</evidence>
<dbReference type="GO" id="GO:0051989">
    <property type="term" value="F:coproporphyrinogen dehydrogenase activity"/>
    <property type="evidence" value="ECO:0007669"/>
    <property type="project" value="UniProtKB-EC"/>
</dbReference>
<comment type="caution">
    <text evidence="18">The sequence shown here is derived from an EMBL/GenBank/DDBJ whole genome shotgun (WGS) entry which is preliminary data.</text>
</comment>
<evidence type="ECO:0000256" key="9">
    <source>
        <dbReference type="ARBA" id="ARBA00023002"/>
    </source>
</evidence>
<dbReference type="AlphaFoldDB" id="A0A7Y9K0K8"/>
<dbReference type="SUPFAM" id="SSF102114">
    <property type="entry name" value="Radical SAM enzymes"/>
    <property type="match status" value="1"/>
</dbReference>
<feature type="binding site" evidence="16">
    <location>
        <position position="77"/>
    </location>
    <ligand>
        <name>[4Fe-4S] cluster</name>
        <dbReference type="ChEBI" id="CHEBI:49883"/>
        <note>4Fe-4S-S-AdoMet</note>
    </ligand>
</feature>
<feature type="binding site" evidence="15">
    <location>
        <position position="124"/>
    </location>
    <ligand>
        <name>S-adenosyl-L-methionine</name>
        <dbReference type="ChEBI" id="CHEBI:59789"/>
        <label>1</label>
    </ligand>
</feature>
<comment type="subunit">
    <text evidence="4">Monomer.</text>
</comment>
<protein>
    <recommendedName>
        <fullName evidence="14">Coproporphyrinogen-III oxidase</fullName>
        <ecNumber evidence="14">1.3.98.3</ecNumber>
    </recommendedName>
</protein>
<comment type="catalytic activity">
    <reaction evidence="13 14">
        <text>coproporphyrinogen III + 2 S-adenosyl-L-methionine = protoporphyrinogen IX + 2 5'-deoxyadenosine + 2 L-methionine + 2 CO2</text>
        <dbReference type="Rhea" id="RHEA:15425"/>
        <dbReference type="ChEBI" id="CHEBI:16526"/>
        <dbReference type="ChEBI" id="CHEBI:17319"/>
        <dbReference type="ChEBI" id="CHEBI:57307"/>
        <dbReference type="ChEBI" id="CHEBI:57309"/>
        <dbReference type="ChEBI" id="CHEBI:57844"/>
        <dbReference type="ChEBI" id="CHEBI:59789"/>
        <dbReference type="EC" id="1.3.98.3"/>
    </reaction>
</comment>
<accession>A0A7Y9K0K8</accession>
<evidence type="ECO:0000256" key="1">
    <source>
        <dbReference type="ARBA" id="ARBA00004496"/>
    </source>
</evidence>
<dbReference type="InterPro" id="IPR013785">
    <property type="entry name" value="Aldolase_TIM"/>
</dbReference>
<dbReference type="Gene3D" id="1.10.10.920">
    <property type="match status" value="1"/>
</dbReference>
<name>A0A7Y9K0K8_9SPHN</name>
<comment type="cofactor">
    <cofactor evidence="14 16">
        <name>[4Fe-4S] cluster</name>
        <dbReference type="ChEBI" id="CHEBI:49883"/>
    </cofactor>
    <text evidence="14 16">Binds 1 [4Fe-4S] cluster. The cluster is coordinated with 3 cysteines and an exchangeable S-adenosyl-L-methionine.</text>
</comment>
<evidence type="ECO:0000256" key="2">
    <source>
        <dbReference type="ARBA" id="ARBA00004785"/>
    </source>
</evidence>
<keyword evidence="9 14" id="KW-0560">Oxidoreductase</keyword>
<feature type="binding site" evidence="15">
    <location>
        <position position="340"/>
    </location>
    <ligand>
        <name>S-adenosyl-L-methionine</name>
        <dbReference type="ChEBI" id="CHEBI:59789"/>
        <label>1</label>
    </ligand>
</feature>
<dbReference type="PROSITE" id="PS51918">
    <property type="entry name" value="RADICAL_SAM"/>
    <property type="match status" value="1"/>
</dbReference>
<keyword evidence="7 14" id="KW-0949">S-adenosyl-L-methionine</keyword>
<feature type="binding site" evidence="15">
    <location>
        <begin position="79"/>
        <end position="81"/>
    </location>
    <ligand>
        <name>S-adenosyl-L-methionine</name>
        <dbReference type="ChEBI" id="CHEBI:59789"/>
        <label>2</label>
    </ligand>
</feature>
<dbReference type="GO" id="GO:0006782">
    <property type="term" value="P:protoporphyrinogen IX biosynthetic process"/>
    <property type="evidence" value="ECO:0007669"/>
    <property type="project" value="UniProtKB-UniPathway"/>
</dbReference>
<evidence type="ECO:0000256" key="8">
    <source>
        <dbReference type="ARBA" id="ARBA00022723"/>
    </source>
</evidence>
<comment type="similarity">
    <text evidence="3 14">Belongs to the anaerobic coproporphyrinogen-III oxidase family.</text>
</comment>
<dbReference type="GO" id="GO:0005737">
    <property type="term" value="C:cytoplasm"/>
    <property type="evidence" value="ECO:0007669"/>
    <property type="project" value="UniProtKB-SubCell"/>
</dbReference>
<feature type="domain" description="Radical SAM core" evidence="17">
    <location>
        <begin position="58"/>
        <end position="291"/>
    </location>
</feature>
<evidence type="ECO:0000256" key="16">
    <source>
        <dbReference type="PIRSR" id="PIRSR000167-2"/>
    </source>
</evidence>
<keyword evidence="6 14" id="KW-0963">Cytoplasm</keyword>
<dbReference type="PANTHER" id="PTHR13932">
    <property type="entry name" value="COPROPORPHYRINIGEN III OXIDASE"/>
    <property type="match status" value="1"/>
</dbReference>
<evidence type="ECO:0000256" key="10">
    <source>
        <dbReference type="ARBA" id="ARBA00023004"/>
    </source>
</evidence>
<feature type="binding site" evidence="16">
    <location>
        <position position="73"/>
    </location>
    <ligand>
        <name>[4Fe-4S] cluster</name>
        <dbReference type="ChEBI" id="CHEBI:49883"/>
        <note>4Fe-4S-S-AdoMet</note>
    </ligand>
</feature>
<sequence length="457" mass="49701">MTMVKGVGFRDDHSEGAMWTFHPDLLARPVPRYTSYPTAAEFGREVGHGDMAEALDAVATGAVVSLYVHIPYCHAICWYCGCNTAATNRTGRLEAYLTRLDEEITLVASRLAGRGSVGRIAFGGGSPNAMSPASFRFLVERLLSRFECTNPVLSVELDPRGFGRDWAMALRSAGVTRASLGVQTFDERLQTAIGRLQPEDDIRRTVEMLREAEVRSINFDLMYGLPGQEDADLAATLETALELDPDRMAVFGYAHVPGLIPRQRRIDARALPGVEARFGQAALAHRRLTDAGYLAVGFDHFAKPADDLARAAVDGTLRRNFQGFTEDQADVLIGLGASAISAFPDRFLQAEKNTGLWHAAVGTGRFPVARGTRRSSEDQLRGKAIEAILCHGEADLAGVPQSGAMHARLVRFAEVGLIQWEGSRIALRNGALPYARVIASALDVHRHADVVRFSSAV</sequence>
<evidence type="ECO:0000256" key="4">
    <source>
        <dbReference type="ARBA" id="ARBA00011245"/>
    </source>
</evidence>
<keyword evidence="8 14" id="KW-0479">Metal-binding</keyword>
<feature type="binding site" evidence="15">
    <location>
        <position position="195"/>
    </location>
    <ligand>
        <name>S-adenosyl-L-methionine</name>
        <dbReference type="ChEBI" id="CHEBI:59789"/>
        <label>2</label>
    </ligand>
</feature>
<dbReference type="PANTHER" id="PTHR13932:SF6">
    <property type="entry name" value="OXYGEN-INDEPENDENT COPROPORPHYRINOGEN III OXIDASE"/>
    <property type="match status" value="1"/>
</dbReference>
<dbReference type="SMART" id="SM00729">
    <property type="entry name" value="Elp3"/>
    <property type="match status" value="1"/>
</dbReference>
<dbReference type="Pfam" id="PF04055">
    <property type="entry name" value="Radical_SAM"/>
    <property type="match status" value="1"/>
</dbReference>
<organism evidence="18 19">
    <name type="scientific">Sphingomonas melonis</name>
    <dbReference type="NCBI Taxonomy" id="152682"/>
    <lineage>
        <taxon>Bacteria</taxon>
        <taxon>Pseudomonadati</taxon>
        <taxon>Pseudomonadota</taxon>
        <taxon>Alphaproteobacteria</taxon>
        <taxon>Sphingomonadales</taxon>
        <taxon>Sphingomonadaceae</taxon>
        <taxon>Sphingomonas</taxon>
    </lineage>
</organism>
<dbReference type="NCBIfam" id="TIGR00538">
    <property type="entry name" value="hemN"/>
    <property type="match status" value="1"/>
</dbReference>
<keyword evidence="10 14" id="KW-0408">Iron</keyword>
<evidence type="ECO:0000313" key="19">
    <source>
        <dbReference type="Proteomes" id="UP000517753"/>
    </source>
</evidence>
<comment type="pathway">
    <text evidence="2 14">Porphyrin-containing compound metabolism; protoporphyrin-IX biosynthesis; protoporphyrinogen-IX from coproporphyrinogen-III (AdoMet route): step 1/1.</text>
</comment>
<comment type="subcellular location">
    <subcellularLocation>
        <location evidence="1 14">Cytoplasm</location>
    </subcellularLocation>
</comment>
<feature type="binding site" evidence="15">
    <location>
        <position position="220"/>
    </location>
    <ligand>
        <name>S-adenosyl-L-methionine</name>
        <dbReference type="ChEBI" id="CHEBI:59789"/>
        <label>2</label>
    </ligand>
</feature>
<dbReference type="Gene3D" id="3.20.20.70">
    <property type="entry name" value="Aldolase class I"/>
    <property type="match status" value="1"/>
</dbReference>
<dbReference type="GO" id="GO:0051539">
    <property type="term" value="F:4 iron, 4 sulfur cluster binding"/>
    <property type="evidence" value="ECO:0007669"/>
    <property type="project" value="UniProtKB-KW"/>
</dbReference>
<evidence type="ECO:0000256" key="7">
    <source>
        <dbReference type="ARBA" id="ARBA00022691"/>
    </source>
</evidence>
<keyword evidence="11 14" id="KW-0411">Iron-sulfur</keyword>